<evidence type="ECO:0000256" key="1">
    <source>
        <dbReference type="ARBA" id="ARBA00023239"/>
    </source>
</evidence>
<proteinExistence type="predicted"/>
<dbReference type="Proteomes" id="UP000016923">
    <property type="component" value="Unassembled WGS sequence"/>
</dbReference>
<name>S3BW35_OPHP1</name>
<dbReference type="SMART" id="SM01130">
    <property type="entry name" value="DHDPS"/>
    <property type="match status" value="1"/>
</dbReference>
<sequence length="445" mass="48418">MQLMLTKGGDWRGGTGAPIAAADIPIGLREAEYLRYALLAFWTSRACLTLKWEPDADNSREEYALLAEDGTKLDYYWTTSVHRACCYRGCVSVKERDWDSYGTEFGTKCVWYDLSRSKLPRGIYTPLPCFFDASEEVDYDAFETHVIFTAKAGTIPVVSGTAGEAVHLSREERIQLVQTARATLDKNGLQDVPVVAGAGAASTRESILLARDAADAGAAFVLAIPPGYYAGNLMANKMAAVKQFYIDIAAASPVPVILYNFPAISGGIDMDSDVIVDVVRAAPNVCGAKLTCANVGKLTRITAQVQSPAFQRAYPRSFGNDPFQVIDGFIDFLLPSISSGSAGAISGLPNLAPLVCVKLWEACQKVDDPTSYKEAQELQNLVSLADGIQLKVGIPGMKKLLSRQFGYSDLPRRPLLPMTDDEAVPMFAHEFLCELLELEKKLTKL</sequence>
<protein>
    <submittedName>
        <fullName evidence="2">Dihydrodipicolinate synthetase</fullName>
    </submittedName>
</protein>
<dbReference type="SUPFAM" id="SSF51569">
    <property type="entry name" value="Aldolase"/>
    <property type="match status" value="1"/>
</dbReference>
<evidence type="ECO:0000313" key="3">
    <source>
        <dbReference type="Proteomes" id="UP000016923"/>
    </source>
</evidence>
<dbReference type="PANTHER" id="PTHR12128:SF66">
    <property type="entry name" value="4-HYDROXY-2-OXOGLUTARATE ALDOLASE, MITOCHONDRIAL"/>
    <property type="match status" value="1"/>
</dbReference>
<dbReference type="STRING" id="1262450.S3BW35"/>
<dbReference type="CDD" id="cd00408">
    <property type="entry name" value="DHDPS-like"/>
    <property type="match status" value="1"/>
</dbReference>
<keyword evidence="3" id="KW-1185">Reference proteome</keyword>
<dbReference type="InterPro" id="IPR002220">
    <property type="entry name" value="DapA-like"/>
</dbReference>
<dbReference type="OrthoDB" id="191315at2759"/>
<accession>S3BW35</accession>
<dbReference type="OMA" id="FETHVIF"/>
<dbReference type="Pfam" id="PF00701">
    <property type="entry name" value="DHDPS"/>
    <property type="match status" value="1"/>
</dbReference>
<dbReference type="Gene3D" id="3.20.20.70">
    <property type="entry name" value="Aldolase class I"/>
    <property type="match status" value="1"/>
</dbReference>
<keyword evidence="1" id="KW-0456">Lyase</keyword>
<dbReference type="VEuPathDB" id="FungiDB:F503_06286"/>
<dbReference type="HOGENOM" id="CLU_049343_0_2_1"/>
<dbReference type="eggNOG" id="ENOG502QWNS">
    <property type="taxonomic scope" value="Eukaryota"/>
</dbReference>
<dbReference type="PRINTS" id="PR00146">
    <property type="entry name" value="DHPICSNTHASE"/>
</dbReference>
<gene>
    <name evidence="2" type="ORF">F503_06286</name>
</gene>
<dbReference type="PANTHER" id="PTHR12128">
    <property type="entry name" value="DIHYDRODIPICOLINATE SYNTHASE"/>
    <property type="match status" value="1"/>
</dbReference>
<dbReference type="InterPro" id="IPR013785">
    <property type="entry name" value="Aldolase_TIM"/>
</dbReference>
<dbReference type="AlphaFoldDB" id="S3BW35"/>
<dbReference type="EMBL" id="KE148159">
    <property type="protein sequence ID" value="EPE04737.1"/>
    <property type="molecule type" value="Genomic_DNA"/>
</dbReference>
<evidence type="ECO:0000313" key="2">
    <source>
        <dbReference type="EMBL" id="EPE04737.1"/>
    </source>
</evidence>
<organism evidence="2 3">
    <name type="scientific">Ophiostoma piceae (strain UAMH 11346)</name>
    <name type="common">Sap stain fungus</name>
    <dbReference type="NCBI Taxonomy" id="1262450"/>
    <lineage>
        <taxon>Eukaryota</taxon>
        <taxon>Fungi</taxon>
        <taxon>Dikarya</taxon>
        <taxon>Ascomycota</taxon>
        <taxon>Pezizomycotina</taxon>
        <taxon>Sordariomycetes</taxon>
        <taxon>Sordariomycetidae</taxon>
        <taxon>Ophiostomatales</taxon>
        <taxon>Ophiostomataceae</taxon>
        <taxon>Ophiostoma</taxon>
    </lineage>
</organism>
<dbReference type="GO" id="GO:0008840">
    <property type="term" value="F:4-hydroxy-tetrahydrodipicolinate synthase activity"/>
    <property type="evidence" value="ECO:0007669"/>
    <property type="project" value="TreeGrafter"/>
</dbReference>
<reference evidence="2 3" key="1">
    <citation type="journal article" date="2013" name="BMC Genomics">
        <title>The genome and transcriptome of the pine saprophyte Ophiostoma piceae, and a comparison with the bark beetle-associated pine pathogen Grosmannia clavigera.</title>
        <authorList>
            <person name="Haridas S."/>
            <person name="Wang Y."/>
            <person name="Lim L."/>
            <person name="Massoumi Alamouti S."/>
            <person name="Jackman S."/>
            <person name="Docking R."/>
            <person name="Robertson G."/>
            <person name="Birol I."/>
            <person name="Bohlmann J."/>
            <person name="Breuil C."/>
        </authorList>
    </citation>
    <scope>NUCLEOTIDE SEQUENCE [LARGE SCALE GENOMIC DNA]</scope>
    <source>
        <strain evidence="2 3">UAMH 11346</strain>
    </source>
</reference>